<evidence type="ECO:0000313" key="2">
    <source>
        <dbReference type="Proteomes" id="UP000887159"/>
    </source>
</evidence>
<reference evidence="1" key="1">
    <citation type="submission" date="2020-08" db="EMBL/GenBank/DDBJ databases">
        <title>Multicomponent nature underlies the extraordinary mechanical properties of spider dragline silk.</title>
        <authorList>
            <person name="Kono N."/>
            <person name="Nakamura H."/>
            <person name="Mori M."/>
            <person name="Yoshida Y."/>
            <person name="Ohtoshi R."/>
            <person name="Malay A.D."/>
            <person name="Moran D.A.P."/>
            <person name="Tomita M."/>
            <person name="Numata K."/>
            <person name="Arakawa K."/>
        </authorList>
    </citation>
    <scope>NUCLEOTIDE SEQUENCE</scope>
</reference>
<accession>A0A8X6VXR1</accession>
<organism evidence="1 2">
    <name type="scientific">Trichonephila clavipes</name>
    <name type="common">Golden silk orbweaver</name>
    <name type="synonym">Nephila clavipes</name>
    <dbReference type="NCBI Taxonomy" id="2585209"/>
    <lineage>
        <taxon>Eukaryota</taxon>
        <taxon>Metazoa</taxon>
        <taxon>Ecdysozoa</taxon>
        <taxon>Arthropoda</taxon>
        <taxon>Chelicerata</taxon>
        <taxon>Arachnida</taxon>
        <taxon>Araneae</taxon>
        <taxon>Araneomorphae</taxon>
        <taxon>Entelegynae</taxon>
        <taxon>Araneoidea</taxon>
        <taxon>Nephilidae</taxon>
        <taxon>Trichonephila</taxon>
    </lineage>
</organism>
<protein>
    <submittedName>
        <fullName evidence="1">Uncharacterized protein</fullName>
    </submittedName>
</protein>
<gene>
    <name evidence="1" type="ORF">TNCV_1014371</name>
</gene>
<sequence>MSVDQHTASLVGLHGGWRHARMKLSLRLRIQCSYTREKRPPKTICKDIKIKMTPYKPKKITPVQDTSDEEEEMNYRILTLSRNGK</sequence>
<name>A0A8X6VXR1_TRICX</name>
<keyword evidence="2" id="KW-1185">Reference proteome</keyword>
<dbReference type="EMBL" id="BMAU01021369">
    <property type="protein sequence ID" value="GFY24389.1"/>
    <property type="molecule type" value="Genomic_DNA"/>
</dbReference>
<proteinExistence type="predicted"/>
<evidence type="ECO:0000313" key="1">
    <source>
        <dbReference type="EMBL" id="GFY24389.1"/>
    </source>
</evidence>
<dbReference type="Proteomes" id="UP000887159">
    <property type="component" value="Unassembled WGS sequence"/>
</dbReference>
<dbReference type="AlphaFoldDB" id="A0A8X6VXR1"/>
<comment type="caution">
    <text evidence="1">The sequence shown here is derived from an EMBL/GenBank/DDBJ whole genome shotgun (WGS) entry which is preliminary data.</text>
</comment>